<sequence length="375" mass="42036">MQFKRTTPGDHHPVLLGHYVQKDKFNDPNHPATRLAPPNLAKLLPRYMCPSLQVRALPKALLVQAGNGSFRPSPLDPPSVPTPEWSRIITMSATLIVGKRLVSKDAVIRRKIARRVKFALGLIVTRGADVKKVKSAKGKVQEIFVEGEGSRDMIMQDWTYVFTPSLEVYRMPYQTLIVILREALMKIRDRAVALEKQWSAQRLEAKSRPSKLVKVQTSPRRNVAQAKADTMKSVSVKEASPVPSASGATSRRVHSNHDMTDSKHVRVPTGSKSSHAKDRAPASMKLLSKQKQPTERPSRVRKSSIGRSLNSKSREKPFPTQRFAVPFLKSFPPKDPTARAFIESIPEELDTTGVSRAPRLFRPRAENLTGNERRK</sequence>
<feature type="compositionally biased region" description="Basic and acidic residues" evidence="1">
    <location>
        <begin position="255"/>
        <end position="264"/>
    </location>
</feature>
<feature type="region of interest" description="Disordered" evidence="1">
    <location>
        <begin position="205"/>
        <end position="321"/>
    </location>
</feature>
<dbReference type="OrthoDB" id="3265918at2759"/>
<dbReference type="AlphaFoldDB" id="A0A165T1X5"/>
<proteinExistence type="predicted"/>
<accession>A0A165T1X5</accession>
<gene>
    <name evidence="2" type="ORF">NEOLEDRAFT_1177838</name>
</gene>
<reference evidence="2 3" key="1">
    <citation type="journal article" date="2016" name="Mol. Biol. Evol.">
        <title>Comparative Genomics of Early-Diverging Mushroom-Forming Fungi Provides Insights into the Origins of Lignocellulose Decay Capabilities.</title>
        <authorList>
            <person name="Nagy L.G."/>
            <person name="Riley R."/>
            <person name="Tritt A."/>
            <person name="Adam C."/>
            <person name="Daum C."/>
            <person name="Floudas D."/>
            <person name="Sun H."/>
            <person name="Yadav J.S."/>
            <person name="Pangilinan J."/>
            <person name="Larsson K.H."/>
            <person name="Matsuura K."/>
            <person name="Barry K."/>
            <person name="Labutti K."/>
            <person name="Kuo R."/>
            <person name="Ohm R.A."/>
            <person name="Bhattacharya S.S."/>
            <person name="Shirouzu T."/>
            <person name="Yoshinaga Y."/>
            <person name="Martin F.M."/>
            <person name="Grigoriev I.V."/>
            <person name="Hibbett D.S."/>
        </authorList>
    </citation>
    <scope>NUCLEOTIDE SEQUENCE [LARGE SCALE GENOMIC DNA]</scope>
    <source>
        <strain evidence="2 3">HHB14362 ss-1</strain>
    </source>
</reference>
<evidence type="ECO:0000256" key="1">
    <source>
        <dbReference type="SAM" id="MobiDB-lite"/>
    </source>
</evidence>
<evidence type="ECO:0000313" key="3">
    <source>
        <dbReference type="Proteomes" id="UP000076761"/>
    </source>
</evidence>
<dbReference type="STRING" id="1314782.A0A165T1X5"/>
<feature type="region of interest" description="Disordered" evidence="1">
    <location>
        <begin position="353"/>
        <end position="375"/>
    </location>
</feature>
<dbReference type="Proteomes" id="UP000076761">
    <property type="component" value="Unassembled WGS sequence"/>
</dbReference>
<dbReference type="EMBL" id="KV425568">
    <property type="protein sequence ID" value="KZT26013.1"/>
    <property type="molecule type" value="Genomic_DNA"/>
</dbReference>
<protein>
    <submittedName>
        <fullName evidence="2">Uncharacterized protein</fullName>
    </submittedName>
</protein>
<dbReference type="InParanoid" id="A0A165T1X5"/>
<organism evidence="2 3">
    <name type="scientific">Neolentinus lepideus HHB14362 ss-1</name>
    <dbReference type="NCBI Taxonomy" id="1314782"/>
    <lineage>
        <taxon>Eukaryota</taxon>
        <taxon>Fungi</taxon>
        <taxon>Dikarya</taxon>
        <taxon>Basidiomycota</taxon>
        <taxon>Agaricomycotina</taxon>
        <taxon>Agaricomycetes</taxon>
        <taxon>Gloeophyllales</taxon>
        <taxon>Gloeophyllaceae</taxon>
        <taxon>Neolentinus</taxon>
    </lineage>
</organism>
<keyword evidence="3" id="KW-1185">Reference proteome</keyword>
<name>A0A165T1X5_9AGAM</name>
<evidence type="ECO:0000313" key="2">
    <source>
        <dbReference type="EMBL" id="KZT26013.1"/>
    </source>
</evidence>